<feature type="transmembrane region" description="Helical" evidence="1">
    <location>
        <begin position="12"/>
        <end position="30"/>
    </location>
</feature>
<dbReference type="GeneID" id="73902373"/>
<dbReference type="AlphaFoldDB" id="A0ABD5NRV4"/>
<comment type="caution">
    <text evidence="2">The sequence shown here is derived from an EMBL/GenBank/DDBJ whole genome shotgun (WGS) entry which is preliminary data.</text>
</comment>
<protein>
    <submittedName>
        <fullName evidence="2">Uncharacterized protein</fullName>
    </submittedName>
</protein>
<proteinExistence type="predicted"/>
<dbReference type="RefSeq" id="WP_256533261.1">
    <property type="nucleotide sequence ID" value="NZ_CP101824.1"/>
</dbReference>
<organism evidence="2 3">
    <name type="scientific">Halovivax cerinus</name>
    <dbReference type="NCBI Taxonomy" id="1487865"/>
    <lineage>
        <taxon>Archaea</taxon>
        <taxon>Methanobacteriati</taxon>
        <taxon>Methanobacteriota</taxon>
        <taxon>Stenosarchaea group</taxon>
        <taxon>Halobacteria</taxon>
        <taxon>Halobacteriales</taxon>
        <taxon>Natrialbaceae</taxon>
        <taxon>Halovivax</taxon>
    </lineage>
</organism>
<evidence type="ECO:0000313" key="3">
    <source>
        <dbReference type="Proteomes" id="UP001595846"/>
    </source>
</evidence>
<keyword evidence="1" id="KW-1133">Transmembrane helix</keyword>
<keyword evidence="1" id="KW-0472">Membrane</keyword>
<dbReference type="EMBL" id="JBHSAQ010000013">
    <property type="protein sequence ID" value="MFC3959747.1"/>
    <property type="molecule type" value="Genomic_DNA"/>
</dbReference>
<evidence type="ECO:0000256" key="1">
    <source>
        <dbReference type="SAM" id="Phobius"/>
    </source>
</evidence>
<gene>
    <name evidence="2" type="ORF">ACFOUR_15400</name>
</gene>
<evidence type="ECO:0000313" key="2">
    <source>
        <dbReference type="EMBL" id="MFC3959747.1"/>
    </source>
</evidence>
<dbReference type="Proteomes" id="UP001595846">
    <property type="component" value="Unassembled WGS sequence"/>
</dbReference>
<keyword evidence="1" id="KW-0812">Transmembrane</keyword>
<keyword evidence="3" id="KW-1185">Reference proteome</keyword>
<accession>A0ABD5NRV4</accession>
<name>A0ABD5NRV4_9EURY</name>
<feature type="transmembrane region" description="Helical" evidence="1">
    <location>
        <begin position="42"/>
        <end position="66"/>
    </location>
</feature>
<sequence length="68" mass="7563">MRDVLERFDSRRGIAGFVVVVSLVAAFMVVSNEVQAGDRDSLLYFLLFVVILVATVLGGAYGWTFFEE</sequence>
<reference evidence="2 3" key="1">
    <citation type="journal article" date="2019" name="Int. J. Syst. Evol. Microbiol.">
        <title>The Global Catalogue of Microorganisms (GCM) 10K type strain sequencing project: providing services to taxonomists for standard genome sequencing and annotation.</title>
        <authorList>
            <consortium name="The Broad Institute Genomics Platform"/>
            <consortium name="The Broad Institute Genome Sequencing Center for Infectious Disease"/>
            <person name="Wu L."/>
            <person name="Ma J."/>
        </authorList>
    </citation>
    <scope>NUCLEOTIDE SEQUENCE [LARGE SCALE GENOMIC DNA]</scope>
    <source>
        <strain evidence="2 3">IBRC-M 10256</strain>
    </source>
</reference>